<dbReference type="GO" id="GO:0042277">
    <property type="term" value="F:peptide binding"/>
    <property type="evidence" value="ECO:0007669"/>
    <property type="project" value="TreeGrafter"/>
</dbReference>
<evidence type="ECO:0000259" key="22">
    <source>
        <dbReference type="Pfam" id="PF11838"/>
    </source>
</evidence>
<evidence type="ECO:0000256" key="2">
    <source>
        <dbReference type="ARBA" id="ARBA00004401"/>
    </source>
</evidence>
<comment type="similarity">
    <text evidence="3 20">Belongs to the peptidase M1 family.</text>
</comment>
<dbReference type="InterPro" id="IPR034016">
    <property type="entry name" value="M1_APN-typ"/>
</dbReference>
<reference evidence="23" key="1">
    <citation type="journal article" date="2023" name="Mol. Biol. Evol.">
        <title>Third-Generation Sequencing Reveals the Adaptive Role of the Epigenome in Three Deep-Sea Polychaetes.</title>
        <authorList>
            <person name="Perez M."/>
            <person name="Aroh O."/>
            <person name="Sun Y."/>
            <person name="Lan Y."/>
            <person name="Juniper S.K."/>
            <person name="Young C.R."/>
            <person name="Angers B."/>
            <person name="Qian P.Y."/>
        </authorList>
    </citation>
    <scope>NUCLEOTIDE SEQUENCE</scope>
    <source>
        <strain evidence="23">P08H-3</strain>
    </source>
</reference>
<dbReference type="FunFam" id="2.60.40.1910:FF:000003">
    <property type="entry name" value="Aminopeptidase"/>
    <property type="match status" value="1"/>
</dbReference>
<dbReference type="InterPro" id="IPR027268">
    <property type="entry name" value="Peptidase_M4/M1_CTD_sf"/>
</dbReference>
<dbReference type="GO" id="GO:0006508">
    <property type="term" value="P:proteolysis"/>
    <property type="evidence" value="ECO:0007669"/>
    <property type="project" value="UniProtKB-KW"/>
</dbReference>
<evidence type="ECO:0000256" key="8">
    <source>
        <dbReference type="ARBA" id="ARBA00022692"/>
    </source>
</evidence>
<evidence type="ECO:0000256" key="17">
    <source>
        <dbReference type="ARBA" id="ARBA00023180"/>
    </source>
</evidence>
<evidence type="ECO:0000256" key="12">
    <source>
        <dbReference type="ARBA" id="ARBA00022837"/>
    </source>
</evidence>
<keyword evidence="9 19" id="KW-0479">Metal-binding</keyword>
<dbReference type="InterPro" id="IPR050344">
    <property type="entry name" value="Peptidase_M1_aminopeptidases"/>
</dbReference>
<evidence type="ECO:0000256" key="19">
    <source>
        <dbReference type="PIRSR" id="PIRSR634016-3"/>
    </source>
</evidence>
<comment type="subunit">
    <text evidence="4">Homodimer; disulfide-linked.</text>
</comment>
<feature type="domain" description="Peptidase M1 membrane alanine aminopeptidase" evidence="21">
    <location>
        <begin position="217"/>
        <end position="324"/>
    </location>
</feature>
<feature type="active site" description="Proton acceptor" evidence="18">
    <location>
        <position position="47"/>
    </location>
</feature>
<keyword evidence="5 20" id="KW-0031">Aminopeptidase</keyword>
<feature type="binding site" evidence="19">
    <location>
        <position position="68"/>
    </location>
    <ligand>
        <name>Zn(2+)</name>
        <dbReference type="ChEBI" id="CHEBI:29105"/>
        <note>catalytic</note>
    </ligand>
</feature>
<dbReference type="Gene3D" id="1.25.50.20">
    <property type="match status" value="1"/>
</dbReference>
<dbReference type="GO" id="GO:0005615">
    <property type="term" value="C:extracellular space"/>
    <property type="evidence" value="ECO:0007669"/>
    <property type="project" value="TreeGrafter"/>
</dbReference>
<evidence type="ECO:0000313" key="23">
    <source>
        <dbReference type="EMBL" id="KAK2169373.1"/>
    </source>
</evidence>
<dbReference type="GO" id="GO:0043171">
    <property type="term" value="P:peptide catabolic process"/>
    <property type="evidence" value="ECO:0007669"/>
    <property type="project" value="TreeGrafter"/>
</dbReference>
<evidence type="ECO:0000256" key="14">
    <source>
        <dbReference type="ARBA" id="ARBA00023049"/>
    </source>
</evidence>
<feature type="domain" description="Peptidase M1 membrane alanine aminopeptidase" evidence="21">
    <location>
        <begin position="1"/>
        <end position="112"/>
    </location>
</feature>
<comment type="catalytic activity">
    <reaction evidence="1">
        <text>Release of N-terminal glutamate (and to a lesser extent aspartate) from a peptide.</text>
        <dbReference type="EC" id="3.4.11.7"/>
    </reaction>
</comment>
<dbReference type="GO" id="GO:0008270">
    <property type="term" value="F:zinc ion binding"/>
    <property type="evidence" value="ECO:0007669"/>
    <property type="project" value="UniProtKB-UniRule"/>
</dbReference>
<dbReference type="EC" id="3.4.11.-" evidence="20"/>
<keyword evidence="16" id="KW-1015">Disulfide bond</keyword>
<keyword evidence="10 20" id="KW-0378">Hydrolase</keyword>
<dbReference type="PRINTS" id="PR00756">
    <property type="entry name" value="ALADIPTASE"/>
</dbReference>
<dbReference type="EMBL" id="JAODUP010000010">
    <property type="protein sequence ID" value="KAK2169373.1"/>
    <property type="molecule type" value="Genomic_DNA"/>
</dbReference>
<dbReference type="CDD" id="cd09601">
    <property type="entry name" value="M1_APN-Q_like"/>
    <property type="match status" value="1"/>
</dbReference>
<sequence>MIAIPDFVSGAMEHWGLITYRETNLLYDEQDASLINKQRVAAVVAHELAHMFGNLVTMKWWDDLWLNEGFASYVEYLGVDTVEPLWDMVSTQSLLDMVSTETLCDNVSTETVCFMVSTETRWDMVSTETLRDMVSTETHVETYVKYLGVDTVEPLWDMVSTQTLLDMVSTETLWDKGSTEILCSMVSTETMWDMVSTKTLWDKVSTETLWDMVSTETPKDMKWQFMPTDAQRVMPDDSKVSSHPIVVPVNHPSEITEVFDSISYSKGASVLRMLSSLMGEDKFLEGLQAYMKRYKYDTAATDDLWRALSQVPNAPPVKEIMDTWTRQMGLPVVVVTIRGRDVGLEQERFLLDPKANKTQPPSSYRYKWHIPIRYKTNEENSSDIFWLKNKQVKIRTSTDLSTGGWIKLNVDQEGYYRVNYPDYMWRRLADVLKNNTQVLSPGDRSGLIDDVFNLANADMLDISLALDLISYMDMEQHLVPWITVYKRLKFISKMMITGVEYGKWQKFVREIASPVLRRIGYNDTGTDLERQLRELIINLACIHGDRDCLNNMTELFRGRLSGSRVAPNIRNPVYRFGMQISGDEAVWDYMWDEYNRAIVPQEKRRLLFAVTQTSVPWLIHRLLDYAMDNSKVREQDFFIMISYLGSNPVAHPIVWNFARANWPTLINRFHIDNRYLGRMVPGLVTYFNTETQLQEVEDFFDKYPEAGAGTRSRKQALEQIKNNIVWMESNEAKITEWLNS</sequence>
<feature type="domain" description="ERAP1-like C-terminal" evidence="22">
    <location>
        <begin position="405"/>
        <end position="722"/>
    </location>
</feature>
<dbReference type="Gene3D" id="2.60.40.1910">
    <property type="match status" value="1"/>
</dbReference>
<dbReference type="GO" id="GO:0070006">
    <property type="term" value="F:metalloaminopeptidase activity"/>
    <property type="evidence" value="ECO:0007669"/>
    <property type="project" value="TreeGrafter"/>
</dbReference>
<dbReference type="PANTHER" id="PTHR11533">
    <property type="entry name" value="PROTEASE M1 ZINC METALLOPROTEASE"/>
    <property type="match status" value="1"/>
</dbReference>
<feature type="binding site" evidence="19">
    <location>
        <position position="50"/>
    </location>
    <ligand>
        <name>Zn(2+)</name>
        <dbReference type="ChEBI" id="CHEBI:29105"/>
        <note>catalytic</note>
    </ligand>
</feature>
<dbReference type="Gene3D" id="1.10.390.10">
    <property type="entry name" value="Neutral Protease Domain 2"/>
    <property type="match status" value="2"/>
</dbReference>
<accession>A0AAD9NI43</accession>
<feature type="binding site" evidence="19">
    <location>
        <position position="46"/>
    </location>
    <ligand>
        <name>Zn(2+)</name>
        <dbReference type="ChEBI" id="CHEBI:29105"/>
        <note>catalytic</note>
    </ligand>
</feature>
<evidence type="ECO:0000256" key="15">
    <source>
        <dbReference type="ARBA" id="ARBA00023136"/>
    </source>
</evidence>
<dbReference type="InterPro" id="IPR001930">
    <property type="entry name" value="Peptidase_M1"/>
</dbReference>
<evidence type="ECO:0000256" key="7">
    <source>
        <dbReference type="ARBA" id="ARBA00022670"/>
    </source>
</evidence>
<keyword evidence="11 19" id="KW-0862">Zinc</keyword>
<gene>
    <name evidence="23" type="ORF">LSH36_10g00005</name>
</gene>
<protein>
    <recommendedName>
        <fullName evidence="20">Aminopeptidase</fullName>
        <ecNumber evidence="20">3.4.11.-</ecNumber>
    </recommendedName>
</protein>
<keyword evidence="15" id="KW-0472">Membrane</keyword>
<dbReference type="AlphaFoldDB" id="A0AAD9NI43"/>
<dbReference type="PANTHER" id="PTHR11533:SF276">
    <property type="entry name" value="GLUTAMYL AMINOPEPTIDASE"/>
    <property type="match status" value="1"/>
</dbReference>
<name>A0AAD9NI43_9ANNE</name>
<keyword evidence="14 20" id="KW-0482">Metalloprotease</keyword>
<dbReference type="Pfam" id="PF11838">
    <property type="entry name" value="ERAP1_C"/>
    <property type="match status" value="1"/>
</dbReference>
<dbReference type="FunFam" id="1.25.50.20:FF:000001">
    <property type="entry name" value="Aminopeptidase"/>
    <property type="match status" value="1"/>
</dbReference>
<dbReference type="Proteomes" id="UP001208570">
    <property type="component" value="Unassembled WGS sequence"/>
</dbReference>
<evidence type="ECO:0000256" key="11">
    <source>
        <dbReference type="ARBA" id="ARBA00022833"/>
    </source>
</evidence>
<evidence type="ECO:0000256" key="6">
    <source>
        <dbReference type="ARBA" id="ARBA00022475"/>
    </source>
</evidence>
<evidence type="ECO:0000256" key="10">
    <source>
        <dbReference type="ARBA" id="ARBA00022801"/>
    </source>
</evidence>
<evidence type="ECO:0000256" key="13">
    <source>
        <dbReference type="ARBA" id="ARBA00022989"/>
    </source>
</evidence>
<organism evidence="23 24">
    <name type="scientific">Paralvinella palmiformis</name>
    <dbReference type="NCBI Taxonomy" id="53620"/>
    <lineage>
        <taxon>Eukaryota</taxon>
        <taxon>Metazoa</taxon>
        <taxon>Spiralia</taxon>
        <taxon>Lophotrochozoa</taxon>
        <taxon>Annelida</taxon>
        <taxon>Polychaeta</taxon>
        <taxon>Sedentaria</taxon>
        <taxon>Canalipalpata</taxon>
        <taxon>Terebellida</taxon>
        <taxon>Terebelliformia</taxon>
        <taxon>Alvinellidae</taxon>
        <taxon>Paralvinella</taxon>
    </lineage>
</organism>
<keyword evidence="13" id="KW-1133">Transmembrane helix</keyword>
<dbReference type="GO" id="GO:0005737">
    <property type="term" value="C:cytoplasm"/>
    <property type="evidence" value="ECO:0007669"/>
    <property type="project" value="TreeGrafter"/>
</dbReference>
<dbReference type="InterPro" id="IPR014782">
    <property type="entry name" value="Peptidase_M1_dom"/>
</dbReference>
<dbReference type="GO" id="GO:0005886">
    <property type="term" value="C:plasma membrane"/>
    <property type="evidence" value="ECO:0007669"/>
    <property type="project" value="UniProtKB-SubCell"/>
</dbReference>
<evidence type="ECO:0000256" key="20">
    <source>
        <dbReference type="RuleBase" id="RU364040"/>
    </source>
</evidence>
<dbReference type="GO" id="GO:0004230">
    <property type="term" value="F:glutamyl aminopeptidase activity"/>
    <property type="evidence" value="ECO:0007669"/>
    <property type="project" value="UniProtKB-EC"/>
</dbReference>
<proteinExistence type="inferred from homology"/>
<evidence type="ECO:0000256" key="3">
    <source>
        <dbReference type="ARBA" id="ARBA00010136"/>
    </source>
</evidence>
<keyword evidence="24" id="KW-1185">Reference proteome</keyword>
<dbReference type="Pfam" id="PF01433">
    <property type="entry name" value="Peptidase_M1"/>
    <property type="match status" value="2"/>
</dbReference>
<keyword evidence="17" id="KW-0325">Glycoprotein</keyword>
<evidence type="ECO:0000256" key="4">
    <source>
        <dbReference type="ARBA" id="ARBA00011748"/>
    </source>
</evidence>
<dbReference type="InterPro" id="IPR024571">
    <property type="entry name" value="ERAP1-like_C_dom"/>
</dbReference>
<keyword evidence="7 20" id="KW-0645">Protease</keyword>
<evidence type="ECO:0000256" key="5">
    <source>
        <dbReference type="ARBA" id="ARBA00022438"/>
    </source>
</evidence>
<evidence type="ECO:0000313" key="24">
    <source>
        <dbReference type="Proteomes" id="UP001208570"/>
    </source>
</evidence>
<keyword evidence="8" id="KW-0812">Transmembrane</keyword>
<comment type="subcellular location">
    <subcellularLocation>
        <location evidence="2">Cell membrane</location>
        <topology evidence="2">Single-pass type II membrane protein</topology>
    </subcellularLocation>
</comment>
<evidence type="ECO:0000256" key="9">
    <source>
        <dbReference type="ARBA" id="ARBA00022723"/>
    </source>
</evidence>
<evidence type="ECO:0000256" key="16">
    <source>
        <dbReference type="ARBA" id="ARBA00023157"/>
    </source>
</evidence>
<comment type="cofactor">
    <cofactor evidence="19 20">
        <name>Zn(2+)</name>
        <dbReference type="ChEBI" id="CHEBI:29105"/>
    </cofactor>
    <text evidence="19 20">Binds 1 zinc ion per subunit.</text>
</comment>
<comment type="caution">
    <text evidence="23">The sequence shown here is derived from an EMBL/GenBank/DDBJ whole genome shotgun (WGS) entry which is preliminary data.</text>
</comment>
<evidence type="ECO:0000259" key="21">
    <source>
        <dbReference type="Pfam" id="PF01433"/>
    </source>
</evidence>
<keyword evidence="12" id="KW-0106">Calcium</keyword>
<evidence type="ECO:0000256" key="18">
    <source>
        <dbReference type="PIRSR" id="PIRSR634016-1"/>
    </source>
</evidence>
<keyword evidence="6" id="KW-1003">Cell membrane</keyword>
<dbReference type="SUPFAM" id="SSF55486">
    <property type="entry name" value="Metalloproteases ('zincins'), catalytic domain"/>
    <property type="match status" value="2"/>
</dbReference>
<evidence type="ECO:0000256" key="1">
    <source>
        <dbReference type="ARBA" id="ARBA00001703"/>
    </source>
</evidence>